<protein>
    <recommendedName>
        <fullName evidence="12">Imidazole glycerol phosphate synthase subunit HisH</fullName>
        <ecNumber evidence="12">4.3.2.10</ecNumber>
    </recommendedName>
    <alternativeName>
        <fullName evidence="12">IGP synthase glutaminase subunit</fullName>
        <ecNumber evidence="12">3.5.1.2</ecNumber>
    </alternativeName>
    <alternativeName>
        <fullName evidence="12">IGP synthase subunit HisH</fullName>
    </alternativeName>
    <alternativeName>
        <fullName evidence="12">ImGP synthase subunit HisH</fullName>
        <shortName evidence="12">IGPS subunit HisH</shortName>
    </alternativeName>
</protein>
<reference evidence="15 16" key="1">
    <citation type="journal article" date="2010" name="J. Bacteriol.">
        <title>Complete genome sequence of "Candidatus Puniceispirillum marinum" IMCC1322, a representative of the SAR116 clade in the Alphaproteobacteria.</title>
        <authorList>
            <person name="Oh H.M."/>
            <person name="Kwon K.K."/>
            <person name="Kang I."/>
            <person name="Kang S.G."/>
            <person name="Lee J.H."/>
            <person name="Kim S.J."/>
            <person name="Cho J.C."/>
        </authorList>
    </citation>
    <scope>NUCLEOTIDE SEQUENCE [LARGE SCALE GENOMIC DNA]</scope>
    <source>
        <strain evidence="15 16">IMCC1322</strain>
    </source>
</reference>
<dbReference type="HOGENOM" id="CLU_071837_0_0_5"/>
<dbReference type="RefSeq" id="WP_013045314.1">
    <property type="nucleotide sequence ID" value="NC_014010.1"/>
</dbReference>
<dbReference type="Gene3D" id="3.40.50.880">
    <property type="match status" value="1"/>
</dbReference>
<evidence type="ECO:0000256" key="12">
    <source>
        <dbReference type="HAMAP-Rule" id="MF_00278"/>
    </source>
</evidence>
<comment type="subunit">
    <text evidence="3 12">Heterodimer of HisH and HisF.</text>
</comment>
<comment type="pathway">
    <text evidence="2 12">Amino-acid biosynthesis; L-histidine biosynthesis; L-histidine from 5-phospho-alpha-D-ribose 1-diphosphate: step 5/9.</text>
</comment>
<dbReference type="EC" id="3.5.1.2" evidence="12"/>
<comment type="function">
    <text evidence="12">IGPS catalyzes the conversion of PRFAR and glutamine to IGP, AICAR and glutamate. The HisH subunit catalyzes the hydrolysis of glutamine to glutamate and ammonia as part of the synthesis of IGP and AICAR. The resulting ammonia molecule is channeled to the active site of HisF.</text>
</comment>
<keyword evidence="15" id="KW-0328">Glycosyltransferase</keyword>
<evidence type="ECO:0000313" key="15">
    <source>
        <dbReference type="EMBL" id="ADE38684.1"/>
    </source>
</evidence>
<dbReference type="PANTHER" id="PTHR42701">
    <property type="entry name" value="IMIDAZOLE GLYCEROL PHOSPHATE SYNTHASE SUBUNIT HISH"/>
    <property type="match status" value="1"/>
</dbReference>
<evidence type="ECO:0000256" key="1">
    <source>
        <dbReference type="ARBA" id="ARBA00004496"/>
    </source>
</evidence>
<dbReference type="InterPro" id="IPR029062">
    <property type="entry name" value="Class_I_gatase-like"/>
</dbReference>
<dbReference type="STRING" id="488538.SAR116_0441"/>
<keyword evidence="9 12" id="KW-0456">Lyase</keyword>
<comment type="catalytic activity">
    <reaction evidence="10 12">
        <text>5-[(5-phospho-1-deoxy-D-ribulos-1-ylimino)methylamino]-1-(5-phospho-beta-D-ribosyl)imidazole-4-carboxamide + L-glutamine = D-erythro-1-(imidazol-4-yl)glycerol 3-phosphate + 5-amino-1-(5-phospho-beta-D-ribosyl)imidazole-4-carboxamide + L-glutamate + H(+)</text>
        <dbReference type="Rhea" id="RHEA:24793"/>
        <dbReference type="ChEBI" id="CHEBI:15378"/>
        <dbReference type="ChEBI" id="CHEBI:29985"/>
        <dbReference type="ChEBI" id="CHEBI:58278"/>
        <dbReference type="ChEBI" id="CHEBI:58359"/>
        <dbReference type="ChEBI" id="CHEBI:58475"/>
        <dbReference type="ChEBI" id="CHEBI:58525"/>
        <dbReference type="EC" id="4.3.2.10"/>
    </reaction>
</comment>
<dbReference type="NCBIfam" id="TIGR01855">
    <property type="entry name" value="IMP_synth_hisH"/>
    <property type="match status" value="1"/>
</dbReference>
<proteinExistence type="inferred from homology"/>
<dbReference type="SUPFAM" id="SSF52317">
    <property type="entry name" value="Class I glutamine amidotransferase-like"/>
    <property type="match status" value="1"/>
</dbReference>
<dbReference type="Pfam" id="PF00117">
    <property type="entry name" value="GATase"/>
    <property type="match status" value="1"/>
</dbReference>
<evidence type="ECO:0000256" key="10">
    <source>
        <dbReference type="ARBA" id="ARBA00047838"/>
    </source>
</evidence>
<dbReference type="eggNOG" id="COG0118">
    <property type="taxonomic scope" value="Bacteria"/>
</dbReference>
<dbReference type="GO" id="GO:0016829">
    <property type="term" value="F:lyase activity"/>
    <property type="evidence" value="ECO:0007669"/>
    <property type="project" value="UniProtKB-KW"/>
</dbReference>
<dbReference type="OrthoDB" id="9807137at2"/>
<keyword evidence="6 12" id="KW-0378">Hydrolase</keyword>
<gene>
    <name evidence="12" type="primary">hisH</name>
    <name evidence="15" type="ordered locus">SAR116_0441</name>
</gene>
<dbReference type="CDD" id="cd01748">
    <property type="entry name" value="GATase1_IGP_Synthase"/>
    <property type="match status" value="1"/>
</dbReference>
<keyword evidence="15" id="KW-0808">Transferase</keyword>
<dbReference type="FunFam" id="3.40.50.880:FF:000009">
    <property type="entry name" value="Imidazole glycerol phosphate synthase subunit HisH"/>
    <property type="match status" value="1"/>
</dbReference>
<evidence type="ECO:0000256" key="6">
    <source>
        <dbReference type="ARBA" id="ARBA00022801"/>
    </source>
</evidence>
<keyword evidence="5 12" id="KW-0028">Amino-acid biosynthesis</keyword>
<sequence>MIAIIDSGGANIASVQFALERLDVTSILTTDADVIRDAERVILPGVGTAPVAMDILTKAGLVDVIRGLTQPVLGVCLGMQLLFEQSPEKADSTVANTNLLCITPGNCAAFTPASDRSVPHMGWNSLDFASAHPLLRGIEQGAHVYFVHTFFAPVTKATIASCNYGDRFTAIVADRNFMGCQFHPERSGPVGARILQNFLEMPA</sequence>
<comment type="catalytic activity">
    <reaction evidence="11 12">
        <text>L-glutamine + H2O = L-glutamate + NH4(+)</text>
        <dbReference type="Rhea" id="RHEA:15889"/>
        <dbReference type="ChEBI" id="CHEBI:15377"/>
        <dbReference type="ChEBI" id="CHEBI:28938"/>
        <dbReference type="ChEBI" id="CHEBI:29985"/>
        <dbReference type="ChEBI" id="CHEBI:58359"/>
        <dbReference type="EC" id="3.5.1.2"/>
    </reaction>
</comment>
<keyword evidence="4 12" id="KW-0963">Cytoplasm</keyword>
<dbReference type="GO" id="GO:0005737">
    <property type="term" value="C:cytoplasm"/>
    <property type="evidence" value="ECO:0007669"/>
    <property type="project" value="UniProtKB-SubCell"/>
</dbReference>
<evidence type="ECO:0000256" key="7">
    <source>
        <dbReference type="ARBA" id="ARBA00022962"/>
    </source>
</evidence>
<feature type="active site" evidence="12 13">
    <location>
        <position position="183"/>
    </location>
</feature>
<evidence type="ECO:0000256" key="5">
    <source>
        <dbReference type="ARBA" id="ARBA00022605"/>
    </source>
</evidence>
<organism evidence="15 16">
    <name type="scientific">Puniceispirillum marinum (strain IMCC1322)</name>
    <dbReference type="NCBI Taxonomy" id="488538"/>
    <lineage>
        <taxon>Bacteria</taxon>
        <taxon>Pseudomonadati</taxon>
        <taxon>Pseudomonadota</taxon>
        <taxon>Alphaproteobacteria</taxon>
        <taxon>Candidatus Puniceispirillales</taxon>
        <taxon>Candidatus Puniceispirillaceae</taxon>
        <taxon>Candidatus Puniceispirillum</taxon>
    </lineage>
</organism>
<dbReference type="GO" id="GO:0000105">
    <property type="term" value="P:L-histidine biosynthetic process"/>
    <property type="evidence" value="ECO:0007669"/>
    <property type="project" value="UniProtKB-UniRule"/>
</dbReference>
<evidence type="ECO:0000256" key="2">
    <source>
        <dbReference type="ARBA" id="ARBA00005091"/>
    </source>
</evidence>
<comment type="subcellular location">
    <subcellularLocation>
        <location evidence="1 12">Cytoplasm</location>
    </subcellularLocation>
</comment>
<keyword evidence="7 12" id="KW-0315">Glutamine amidotransferase</keyword>
<dbReference type="PROSITE" id="PS51273">
    <property type="entry name" value="GATASE_TYPE_1"/>
    <property type="match status" value="1"/>
</dbReference>
<dbReference type="EC" id="4.3.2.10" evidence="12"/>
<dbReference type="HAMAP" id="MF_00278">
    <property type="entry name" value="HisH"/>
    <property type="match status" value="1"/>
</dbReference>
<dbReference type="AlphaFoldDB" id="D5BQX0"/>
<evidence type="ECO:0000256" key="11">
    <source>
        <dbReference type="ARBA" id="ARBA00049534"/>
    </source>
</evidence>
<feature type="domain" description="Glutamine amidotransferase" evidence="14">
    <location>
        <begin position="5"/>
        <end position="199"/>
    </location>
</feature>
<dbReference type="EMBL" id="CP001751">
    <property type="protein sequence ID" value="ADE38684.1"/>
    <property type="molecule type" value="Genomic_DNA"/>
</dbReference>
<dbReference type="InterPro" id="IPR010139">
    <property type="entry name" value="Imidazole-glycPsynth_HisH"/>
</dbReference>
<dbReference type="KEGG" id="apb:SAR116_0441"/>
<evidence type="ECO:0000256" key="13">
    <source>
        <dbReference type="PIRSR" id="PIRSR000495-1"/>
    </source>
</evidence>
<dbReference type="InterPro" id="IPR017926">
    <property type="entry name" value="GATASE"/>
</dbReference>
<evidence type="ECO:0000256" key="3">
    <source>
        <dbReference type="ARBA" id="ARBA00011152"/>
    </source>
</evidence>
<dbReference type="PANTHER" id="PTHR42701:SF1">
    <property type="entry name" value="IMIDAZOLE GLYCEROL PHOSPHATE SYNTHASE SUBUNIT HISH"/>
    <property type="match status" value="1"/>
</dbReference>
<dbReference type="Proteomes" id="UP000007460">
    <property type="component" value="Chromosome"/>
</dbReference>
<evidence type="ECO:0000259" key="14">
    <source>
        <dbReference type="Pfam" id="PF00117"/>
    </source>
</evidence>
<dbReference type="GO" id="GO:0000107">
    <property type="term" value="F:imidazoleglycerol-phosphate synthase activity"/>
    <property type="evidence" value="ECO:0007669"/>
    <property type="project" value="UniProtKB-UniRule"/>
</dbReference>
<dbReference type="PIRSF" id="PIRSF000495">
    <property type="entry name" value="Amidotransf_hisH"/>
    <property type="match status" value="1"/>
</dbReference>
<dbReference type="UniPathway" id="UPA00031">
    <property type="reaction ID" value="UER00010"/>
</dbReference>
<keyword evidence="8 12" id="KW-0368">Histidine biosynthesis</keyword>
<evidence type="ECO:0000313" key="16">
    <source>
        <dbReference type="Proteomes" id="UP000007460"/>
    </source>
</evidence>
<keyword evidence="16" id="KW-1185">Reference proteome</keyword>
<evidence type="ECO:0000256" key="8">
    <source>
        <dbReference type="ARBA" id="ARBA00023102"/>
    </source>
</evidence>
<feature type="active site" description="Nucleophile" evidence="12 13">
    <location>
        <position position="76"/>
    </location>
</feature>
<feature type="active site" evidence="12 13">
    <location>
        <position position="185"/>
    </location>
</feature>
<evidence type="ECO:0000256" key="4">
    <source>
        <dbReference type="ARBA" id="ARBA00022490"/>
    </source>
</evidence>
<name>D5BQX0_PUNMI</name>
<dbReference type="GO" id="GO:0004359">
    <property type="term" value="F:glutaminase activity"/>
    <property type="evidence" value="ECO:0007669"/>
    <property type="project" value="UniProtKB-EC"/>
</dbReference>
<accession>D5BQX0</accession>
<evidence type="ECO:0000256" key="9">
    <source>
        <dbReference type="ARBA" id="ARBA00023239"/>
    </source>
</evidence>